<keyword evidence="10" id="KW-0406">Ion transport</keyword>
<dbReference type="InterPro" id="IPR017789">
    <property type="entry name" value="Frataxin"/>
</dbReference>
<evidence type="ECO:0000256" key="11">
    <source>
        <dbReference type="ARBA" id="ARBA00023128"/>
    </source>
</evidence>
<evidence type="ECO:0000313" key="13">
    <source>
        <dbReference type="EMBL" id="KAI1708247.1"/>
    </source>
</evidence>
<protein>
    <recommendedName>
        <fullName evidence="3">ferroxidase</fullName>
        <ecNumber evidence="3">1.16.3.1</ecNumber>
    </recommendedName>
</protein>
<dbReference type="AlphaFoldDB" id="A0AAD4R442"/>
<evidence type="ECO:0000256" key="10">
    <source>
        <dbReference type="ARBA" id="ARBA00023065"/>
    </source>
</evidence>
<comment type="catalytic activity">
    <reaction evidence="12">
        <text>4 Fe(2+) + O2 + 4 H(+) = 4 Fe(3+) + 2 H2O</text>
        <dbReference type="Rhea" id="RHEA:11148"/>
        <dbReference type="ChEBI" id="CHEBI:15377"/>
        <dbReference type="ChEBI" id="CHEBI:15378"/>
        <dbReference type="ChEBI" id="CHEBI:15379"/>
        <dbReference type="ChEBI" id="CHEBI:29033"/>
        <dbReference type="ChEBI" id="CHEBI:29034"/>
        <dbReference type="EC" id="1.16.3.1"/>
    </reaction>
</comment>
<organism evidence="13 14">
    <name type="scientific">Ditylenchus destructor</name>
    <dbReference type="NCBI Taxonomy" id="166010"/>
    <lineage>
        <taxon>Eukaryota</taxon>
        <taxon>Metazoa</taxon>
        <taxon>Ecdysozoa</taxon>
        <taxon>Nematoda</taxon>
        <taxon>Chromadorea</taxon>
        <taxon>Rhabditida</taxon>
        <taxon>Tylenchina</taxon>
        <taxon>Tylenchomorpha</taxon>
        <taxon>Sphaerularioidea</taxon>
        <taxon>Anguinidae</taxon>
        <taxon>Anguininae</taxon>
        <taxon>Ditylenchus</taxon>
    </lineage>
</organism>
<comment type="subcellular location">
    <subcellularLocation>
        <location evidence="1">Mitochondrion</location>
    </subcellularLocation>
</comment>
<evidence type="ECO:0000256" key="5">
    <source>
        <dbReference type="ARBA" id="ARBA00022448"/>
    </source>
</evidence>
<dbReference type="SMART" id="SM01219">
    <property type="entry name" value="Frataxin_Cyay"/>
    <property type="match status" value="1"/>
</dbReference>
<dbReference type="NCBIfam" id="TIGR03421">
    <property type="entry name" value="FeS_CyaY"/>
    <property type="match status" value="1"/>
</dbReference>
<dbReference type="GO" id="GO:0004322">
    <property type="term" value="F:ferroxidase activity"/>
    <property type="evidence" value="ECO:0007669"/>
    <property type="project" value="UniProtKB-EC"/>
</dbReference>
<evidence type="ECO:0000256" key="6">
    <source>
        <dbReference type="ARBA" id="ARBA00022496"/>
    </source>
</evidence>
<evidence type="ECO:0000313" key="14">
    <source>
        <dbReference type="Proteomes" id="UP001201812"/>
    </source>
</evidence>
<proteinExistence type="inferred from homology"/>
<dbReference type="InterPro" id="IPR002908">
    <property type="entry name" value="Frataxin/CyaY"/>
</dbReference>
<evidence type="ECO:0000256" key="9">
    <source>
        <dbReference type="ARBA" id="ARBA00023004"/>
    </source>
</evidence>
<keyword evidence="9" id="KW-0408">Iron</keyword>
<comment type="caution">
    <text evidence="13">The sequence shown here is derived from an EMBL/GenBank/DDBJ whole genome shotgun (WGS) entry which is preliminary data.</text>
</comment>
<evidence type="ECO:0000256" key="4">
    <source>
        <dbReference type="ARBA" id="ARBA00022434"/>
    </source>
</evidence>
<dbReference type="Gene3D" id="3.30.920.10">
    <property type="entry name" value="Frataxin/CyaY"/>
    <property type="match status" value="1"/>
</dbReference>
<keyword evidence="7" id="KW-0809">Transit peptide</keyword>
<dbReference type="PANTHER" id="PTHR16821">
    <property type="entry name" value="FRATAXIN"/>
    <property type="match status" value="1"/>
</dbReference>
<dbReference type="InterPro" id="IPR020895">
    <property type="entry name" value="Frataxin_CS"/>
</dbReference>
<dbReference type="GO" id="GO:0006879">
    <property type="term" value="P:intracellular iron ion homeostasis"/>
    <property type="evidence" value="ECO:0007669"/>
    <property type="project" value="UniProtKB-KW"/>
</dbReference>
<comment type="similarity">
    <text evidence="2">Belongs to the frataxin family.</text>
</comment>
<evidence type="ECO:0000256" key="7">
    <source>
        <dbReference type="ARBA" id="ARBA00022946"/>
    </source>
</evidence>
<name>A0AAD4R442_9BILA</name>
<keyword evidence="6" id="KW-0410">Iron transport</keyword>
<gene>
    <name evidence="13" type="ORF">DdX_11925</name>
</gene>
<dbReference type="GO" id="GO:0034986">
    <property type="term" value="F:iron chaperone activity"/>
    <property type="evidence" value="ECO:0007669"/>
    <property type="project" value="TreeGrafter"/>
</dbReference>
<dbReference type="NCBIfam" id="TIGR03422">
    <property type="entry name" value="mito_frataxin"/>
    <property type="match status" value="1"/>
</dbReference>
<sequence length="151" mass="17318">MTSAIRSAVVYAARRISRPSTSKIQDRSFCDFPQLSQLEYERKSEQTLSKLADYMDTLPDVAACDPSFDVSYSMGVLTAKIGQNVGTYVINKQTPNRQIWLSSPISGPKRYDFHQTGKWIYVHDGVSLHELLEKEFREIYQTDRIIFTNLV</sequence>
<dbReference type="GO" id="GO:0008199">
    <property type="term" value="F:ferric iron binding"/>
    <property type="evidence" value="ECO:0007669"/>
    <property type="project" value="InterPro"/>
</dbReference>
<dbReference type="PROSITE" id="PS50810">
    <property type="entry name" value="FRATAXIN_2"/>
    <property type="match status" value="1"/>
</dbReference>
<dbReference type="GO" id="GO:0005739">
    <property type="term" value="C:mitochondrion"/>
    <property type="evidence" value="ECO:0007669"/>
    <property type="project" value="UniProtKB-SubCell"/>
</dbReference>
<dbReference type="Pfam" id="PF01491">
    <property type="entry name" value="Frataxin_Cyay"/>
    <property type="match status" value="1"/>
</dbReference>
<dbReference type="SUPFAM" id="SSF55387">
    <property type="entry name" value="Frataxin/Nqo15-like"/>
    <property type="match status" value="1"/>
</dbReference>
<evidence type="ECO:0000256" key="3">
    <source>
        <dbReference type="ARBA" id="ARBA00013107"/>
    </source>
</evidence>
<dbReference type="GO" id="GO:0016226">
    <property type="term" value="P:iron-sulfur cluster assembly"/>
    <property type="evidence" value="ECO:0007669"/>
    <property type="project" value="InterPro"/>
</dbReference>
<dbReference type="PRINTS" id="PR00904">
    <property type="entry name" value="FRATAXIN"/>
</dbReference>
<dbReference type="PROSITE" id="PS01344">
    <property type="entry name" value="FRATAXIN_1"/>
    <property type="match status" value="1"/>
</dbReference>
<dbReference type="EC" id="1.16.3.1" evidence="3"/>
<keyword evidence="8" id="KW-0560">Oxidoreductase</keyword>
<dbReference type="Proteomes" id="UP001201812">
    <property type="component" value="Unassembled WGS sequence"/>
</dbReference>
<dbReference type="GO" id="GO:0006826">
    <property type="term" value="P:iron ion transport"/>
    <property type="evidence" value="ECO:0007669"/>
    <property type="project" value="UniProtKB-KW"/>
</dbReference>
<dbReference type="PANTHER" id="PTHR16821:SF2">
    <property type="entry name" value="FRATAXIN, MITOCHONDRIAL"/>
    <property type="match status" value="1"/>
</dbReference>
<keyword evidence="4" id="KW-0409">Iron storage</keyword>
<evidence type="ECO:0000256" key="1">
    <source>
        <dbReference type="ARBA" id="ARBA00004173"/>
    </source>
</evidence>
<keyword evidence="5" id="KW-0813">Transport</keyword>
<evidence type="ECO:0000256" key="2">
    <source>
        <dbReference type="ARBA" id="ARBA00008183"/>
    </source>
</evidence>
<accession>A0AAD4R442</accession>
<keyword evidence="11" id="KW-0496">Mitochondrion</keyword>
<dbReference type="InterPro" id="IPR036524">
    <property type="entry name" value="Frataxin/CyaY_sf"/>
</dbReference>
<evidence type="ECO:0000256" key="12">
    <source>
        <dbReference type="ARBA" id="ARBA00047990"/>
    </source>
</evidence>
<dbReference type="GO" id="GO:0051537">
    <property type="term" value="F:2 iron, 2 sulfur cluster binding"/>
    <property type="evidence" value="ECO:0007669"/>
    <property type="project" value="TreeGrafter"/>
</dbReference>
<dbReference type="GO" id="GO:0008198">
    <property type="term" value="F:ferrous iron binding"/>
    <property type="evidence" value="ECO:0007669"/>
    <property type="project" value="TreeGrafter"/>
</dbReference>
<reference evidence="13" key="1">
    <citation type="submission" date="2022-01" db="EMBL/GenBank/DDBJ databases">
        <title>Genome Sequence Resource for Two Populations of Ditylenchus destructor, the Migratory Endoparasitic Phytonematode.</title>
        <authorList>
            <person name="Zhang H."/>
            <person name="Lin R."/>
            <person name="Xie B."/>
        </authorList>
    </citation>
    <scope>NUCLEOTIDE SEQUENCE</scope>
    <source>
        <strain evidence="13">BazhouSP</strain>
    </source>
</reference>
<evidence type="ECO:0000256" key="8">
    <source>
        <dbReference type="ARBA" id="ARBA00023002"/>
    </source>
</evidence>
<keyword evidence="14" id="KW-1185">Reference proteome</keyword>
<dbReference type="EMBL" id="JAKKPZ010000036">
    <property type="protein sequence ID" value="KAI1708247.1"/>
    <property type="molecule type" value="Genomic_DNA"/>
</dbReference>